<dbReference type="EMBL" id="NFLJ01000036">
    <property type="protein sequence ID" value="OUQ33174.1"/>
    <property type="molecule type" value="Genomic_DNA"/>
</dbReference>
<keyword evidence="1" id="KW-0175">Coiled coil</keyword>
<feature type="transmembrane region" description="Helical" evidence="2">
    <location>
        <begin position="746"/>
        <end position="768"/>
    </location>
</feature>
<feature type="transmembrane region" description="Helical" evidence="2">
    <location>
        <begin position="677"/>
        <end position="701"/>
    </location>
</feature>
<dbReference type="RefSeq" id="WP_087359299.1">
    <property type="nucleotide sequence ID" value="NZ_NFLJ01000036.1"/>
</dbReference>
<keyword evidence="2" id="KW-0812">Transmembrane</keyword>
<feature type="transmembrane region" description="Helical" evidence="2">
    <location>
        <begin position="707"/>
        <end position="725"/>
    </location>
</feature>
<feature type="transmembrane region" description="Helical" evidence="2">
    <location>
        <begin position="451"/>
        <end position="467"/>
    </location>
</feature>
<sequence>MMPLIKYEFIKMRGRKSFIVILILLLLSQFFLFSVSLNQKIPLSAYQKFHQTLLSLPNEKRYEFTKKEYEKYQSFMILEQLTQLRQNEQKNASIIEELLQENPNVENYQQEYISNHQPQYTSSLEQDAQFLEMMFDEMTQLKTYFQYIKDIQQQAQQLSGISIFQSHQNQNEIERSAKDFQKLTHVEVTYDIQYPLEMVFSFDFTSLFLVIIVLSLSYYLIMEERENGLMNLLKLSQNGYMKVIIAKFIVMFLITSIICFLVYAGKLGYMAWNCGLGDLSRSIQSMAHYRQCPLQMNVKQWIGLMIGFKILVLSLLGIIMMNLCLVLKNRILSWISILVFFVVEVFSYLMIHPLSSLYLLKYINMISFLQTDIYLKTYRYISVFGLPTTLYHLHIFIIIAGLIFGSISCICIYVCKRDFSLRNAHFVFKHCLHLSSLCSFEFYKMIKIQKVGFLIILSLFLQYYQYHHVSVYMDSESSIYQSYMQYLQGPLTDDKIKWIEQQQDYFDSLHQQIEKIENNINLTSQKKQSLKENISMKLIGENVFNDVKEQYEWIQKHPQAEFVYERPYEEYFLSSSWSLAPSLMLMIFLSLSLYQVINIEYENHVNEVSQITINGNHRILELKIIGCVIIIGIGMSIFYGTPLIFLHSVYGFSSLGASVISIPTFRSLPSVLTLGHLFLIDGLIKFIICMSLTSFLLMISVKARHTMTTLFISLCLFVIPLFLIYNQIDCFKDISFYPMLNCIQYCIENPILLIVQIMISIIVMILSLKKVFQQYFHVL</sequence>
<evidence type="ECO:0000256" key="1">
    <source>
        <dbReference type="SAM" id="Coils"/>
    </source>
</evidence>
<feature type="transmembrane region" description="Helical" evidence="2">
    <location>
        <begin position="620"/>
        <end position="639"/>
    </location>
</feature>
<dbReference type="Pfam" id="PF12679">
    <property type="entry name" value="ABC2_membrane_2"/>
    <property type="match status" value="1"/>
</dbReference>
<evidence type="ECO:0000256" key="2">
    <source>
        <dbReference type="SAM" id="Phobius"/>
    </source>
</evidence>
<dbReference type="Proteomes" id="UP000195305">
    <property type="component" value="Unassembled WGS sequence"/>
</dbReference>
<feature type="transmembrane region" description="Helical" evidence="2">
    <location>
        <begin position="331"/>
        <end position="351"/>
    </location>
</feature>
<feature type="transmembrane region" description="Helical" evidence="2">
    <location>
        <begin position="579"/>
        <end position="599"/>
    </location>
</feature>
<gene>
    <name evidence="3" type="ORF">B5E75_11275</name>
</gene>
<keyword evidence="4" id="KW-1185">Reference proteome</keyword>
<reference evidence="3 4" key="1">
    <citation type="journal article" date="2018" name="BMC Genomics">
        <title>Whole genome sequencing and function prediction of 133 gut anaerobes isolated from chicken caecum in pure cultures.</title>
        <authorList>
            <person name="Medvecky M."/>
            <person name="Cejkova D."/>
            <person name="Polansky O."/>
            <person name="Karasova D."/>
            <person name="Kubasova T."/>
            <person name="Cizek A."/>
            <person name="Rychlik I."/>
        </authorList>
    </citation>
    <scope>NUCLEOTIDE SEQUENCE [LARGE SCALE GENOMIC DNA]</scope>
    <source>
        <strain evidence="3 4">An13</strain>
    </source>
</reference>
<comment type="caution">
    <text evidence="3">The sequence shown here is derived from an EMBL/GenBank/DDBJ whole genome shotgun (WGS) entry which is preliminary data.</text>
</comment>
<organism evidence="3 4">
    <name type="scientific">Massilimicrobiota timonensis</name>
    <dbReference type="NCBI Taxonomy" id="1776392"/>
    <lineage>
        <taxon>Bacteria</taxon>
        <taxon>Bacillati</taxon>
        <taxon>Bacillota</taxon>
        <taxon>Erysipelotrichia</taxon>
        <taxon>Erysipelotrichales</taxon>
        <taxon>Erysipelotrichaceae</taxon>
        <taxon>Massilimicrobiota</taxon>
    </lineage>
</organism>
<dbReference type="AlphaFoldDB" id="A0A1Y4STD1"/>
<keyword evidence="2" id="KW-1133">Transmembrane helix</keyword>
<evidence type="ECO:0000313" key="3">
    <source>
        <dbReference type="EMBL" id="OUQ33174.1"/>
    </source>
</evidence>
<protein>
    <submittedName>
        <fullName evidence="3">Uncharacterized protein</fullName>
    </submittedName>
</protein>
<evidence type="ECO:0000313" key="4">
    <source>
        <dbReference type="Proteomes" id="UP000195305"/>
    </source>
</evidence>
<name>A0A1Y4STD1_9FIRM</name>
<feature type="transmembrane region" description="Helical" evidence="2">
    <location>
        <begin position="243"/>
        <end position="263"/>
    </location>
</feature>
<feature type="transmembrane region" description="Helical" evidence="2">
    <location>
        <begin position="645"/>
        <end position="665"/>
    </location>
</feature>
<feature type="transmembrane region" description="Helical" evidence="2">
    <location>
        <begin position="198"/>
        <end position="222"/>
    </location>
</feature>
<feature type="coiled-coil region" evidence="1">
    <location>
        <begin position="499"/>
        <end position="533"/>
    </location>
</feature>
<dbReference type="OrthoDB" id="1821982at2"/>
<accession>A0A1Y4STD1</accession>
<feature type="transmembrane region" description="Helical" evidence="2">
    <location>
        <begin position="393"/>
        <end position="415"/>
    </location>
</feature>
<keyword evidence="2" id="KW-0472">Membrane</keyword>
<feature type="transmembrane region" description="Helical" evidence="2">
    <location>
        <begin position="301"/>
        <end position="324"/>
    </location>
</feature>
<proteinExistence type="predicted"/>